<reference key="2">
    <citation type="submission" date="2011-04" db="EMBL/GenBank/DDBJ databases">
        <title>Complete sequence of chromosome of Haliscomenobacter hydrossis DSM 1100.</title>
        <authorList>
            <consortium name="US DOE Joint Genome Institute (JGI-PGF)"/>
            <person name="Lucas S."/>
            <person name="Han J."/>
            <person name="Lapidus A."/>
            <person name="Bruce D."/>
            <person name="Goodwin L."/>
            <person name="Pitluck S."/>
            <person name="Peters L."/>
            <person name="Kyrpides N."/>
            <person name="Mavromatis K."/>
            <person name="Ivanova N."/>
            <person name="Ovchinnikova G."/>
            <person name="Pagani I."/>
            <person name="Daligault H."/>
            <person name="Detter J.C."/>
            <person name="Han C."/>
            <person name="Land M."/>
            <person name="Hauser L."/>
            <person name="Markowitz V."/>
            <person name="Cheng J.-F."/>
            <person name="Hugenholtz P."/>
            <person name="Woyke T."/>
            <person name="Wu D."/>
            <person name="Verbarg S."/>
            <person name="Frueling A."/>
            <person name="Brambilla E."/>
            <person name="Klenk H.-P."/>
            <person name="Eisen J.A."/>
        </authorList>
    </citation>
    <scope>NUCLEOTIDE SEQUENCE</scope>
    <source>
        <strain>DSM 1100</strain>
    </source>
</reference>
<dbReference type="EMBL" id="CP002691">
    <property type="protein sequence ID" value="AEE48215.1"/>
    <property type="molecule type" value="Genomic_DNA"/>
</dbReference>
<name>F4KW17_HALH1</name>
<reference evidence="1 2" key="1">
    <citation type="journal article" date="2011" name="Stand. Genomic Sci.">
        <title>Complete genome sequence of Haliscomenobacter hydrossis type strain (O).</title>
        <authorList>
            <consortium name="US DOE Joint Genome Institute (JGI-PGF)"/>
            <person name="Daligault H."/>
            <person name="Lapidus A."/>
            <person name="Zeytun A."/>
            <person name="Nolan M."/>
            <person name="Lucas S."/>
            <person name="Del Rio T.G."/>
            <person name="Tice H."/>
            <person name="Cheng J.F."/>
            <person name="Tapia R."/>
            <person name="Han C."/>
            <person name="Goodwin L."/>
            <person name="Pitluck S."/>
            <person name="Liolios K."/>
            <person name="Pagani I."/>
            <person name="Ivanova N."/>
            <person name="Huntemann M."/>
            <person name="Mavromatis K."/>
            <person name="Mikhailova N."/>
            <person name="Pati A."/>
            <person name="Chen A."/>
            <person name="Palaniappan K."/>
            <person name="Land M."/>
            <person name="Hauser L."/>
            <person name="Brambilla E.M."/>
            <person name="Rohde M."/>
            <person name="Verbarg S."/>
            <person name="Goker M."/>
            <person name="Bristow J."/>
            <person name="Eisen J.A."/>
            <person name="Markowitz V."/>
            <person name="Hugenholtz P."/>
            <person name="Kyrpides N.C."/>
            <person name="Klenk H.P."/>
            <person name="Woyke T."/>
        </authorList>
    </citation>
    <scope>NUCLEOTIDE SEQUENCE [LARGE SCALE GENOMIC DNA]</scope>
    <source>
        <strain evidence="2">ATCC 27775 / DSM 1100 / LMG 10767 / O</strain>
    </source>
</reference>
<proteinExistence type="predicted"/>
<dbReference type="HOGENOM" id="CLU_068235_1_0_10"/>
<evidence type="ECO:0000313" key="2">
    <source>
        <dbReference type="Proteomes" id="UP000008461"/>
    </source>
</evidence>
<gene>
    <name evidence="1" type="ordered locus">Halhy_0303</name>
</gene>
<dbReference type="AlphaFoldDB" id="F4KW17"/>
<protein>
    <submittedName>
        <fullName evidence="1">Membrane protein</fullName>
    </submittedName>
</protein>
<organism evidence="1 2">
    <name type="scientific">Haliscomenobacter hydrossis (strain ATCC 27775 / DSM 1100 / LMG 10767 / O)</name>
    <dbReference type="NCBI Taxonomy" id="760192"/>
    <lineage>
        <taxon>Bacteria</taxon>
        <taxon>Pseudomonadati</taxon>
        <taxon>Bacteroidota</taxon>
        <taxon>Saprospiria</taxon>
        <taxon>Saprospirales</taxon>
        <taxon>Haliscomenobacteraceae</taxon>
        <taxon>Haliscomenobacter</taxon>
    </lineage>
</organism>
<dbReference type="eggNOG" id="COG2067">
    <property type="taxonomic scope" value="Bacteria"/>
</dbReference>
<accession>F4KW17</accession>
<dbReference type="RefSeq" id="WP_013762779.1">
    <property type="nucleotide sequence ID" value="NC_015510.1"/>
</dbReference>
<evidence type="ECO:0000313" key="1">
    <source>
        <dbReference type="EMBL" id="AEE48215.1"/>
    </source>
</evidence>
<sequence length="349" mass="39028">MKQTILFSILFLPFLVKLQAQDPRFAQFYASPLHVNPAMAGVTSGSARLAVNYRDLYYSLLGSKPFRTISASWDQRFRAVQKDYFAISGSAMRDQAGLANFHLTQFNVGGSYLKQVNGGRYAANEQYLVVGAQMGFAQQSLNWSDLSFSAQFDGNGYFFDPNAPSNEAFDGQSSNPYLDFNAGGLWYAVWDDNKSLYLGGAMHHLNTPSASFTGDDQVRIFRRYTVHGGGELPLTKQLSLMPAFLFMRQGPMMSTTLGANIRYTNREWKELALRTGIWSHVNNRADRGLGLDAVIIAAIFELEKWNLGFSYDITSSGLSASNYSRGAFEMSLTYIRPDRSRSRLICPKL</sequence>
<dbReference type="OrthoDB" id="1186563at2"/>
<dbReference type="Proteomes" id="UP000008461">
    <property type="component" value="Chromosome"/>
</dbReference>
<dbReference type="Pfam" id="PF11751">
    <property type="entry name" value="PorP_SprF"/>
    <property type="match status" value="1"/>
</dbReference>
<dbReference type="InterPro" id="IPR019861">
    <property type="entry name" value="PorP/SprF_Bacteroidetes"/>
</dbReference>
<keyword evidence="2" id="KW-1185">Reference proteome</keyword>
<dbReference type="NCBIfam" id="TIGR03519">
    <property type="entry name" value="T9SS_PorP_fam"/>
    <property type="match status" value="1"/>
</dbReference>
<dbReference type="STRING" id="760192.Halhy_0303"/>
<dbReference type="KEGG" id="hhy:Halhy_0303"/>